<dbReference type="GO" id="GO:0016757">
    <property type="term" value="F:glycosyltransferase activity"/>
    <property type="evidence" value="ECO:0007669"/>
    <property type="project" value="InterPro"/>
</dbReference>
<proteinExistence type="predicted"/>
<name>A0A367WBM2_9PROT</name>
<evidence type="ECO:0000313" key="2">
    <source>
        <dbReference type="EMBL" id="RCK37932.1"/>
    </source>
</evidence>
<dbReference type="InterPro" id="IPR001296">
    <property type="entry name" value="Glyco_trans_1"/>
</dbReference>
<dbReference type="AlphaFoldDB" id="A0A367WBM2"/>
<sequence>MELINPIPLKSETGPSVWMVSRVDQAAILAAHLANQNRLVRWDSFWRHDGHGYFSPPSRKTDPMLTPIPGRHLLPDLLGQAAKKLRLPAGNLYSDIPLSLLASLRIPKADIFHGQGNYSLPAMRRAKARGMITIADITGQLAPTRYQQLAAEYHAHGRSYHEISEFLARRRMSEARFADAVLAPSETVACGLQDCGISERNIFLVPFLSPLCGSLLNRPRPPRHETVIRILYVGNLSLAKGIAHLLAAWDMVRRQYRLRASLTLVGRAQPCAKALLENLPDGCEWLGALPQNEVADRMLSADIFVFPSLSEGSSLAVMEAMAAGCAIVTTFDAGSPVINHLNGFIIPPRDAGAITTALSVLIENPAMRKSLSQSARDQINHDLQTGYGNRVDAAYETVLSRHG</sequence>
<accession>A0A367WBM2</accession>
<dbReference type="Gene3D" id="3.40.50.2000">
    <property type="entry name" value="Glycogen Phosphorylase B"/>
    <property type="match status" value="2"/>
</dbReference>
<feature type="domain" description="Glycosyl transferase family 1" evidence="1">
    <location>
        <begin position="221"/>
        <end position="377"/>
    </location>
</feature>
<keyword evidence="2" id="KW-0808">Transferase</keyword>
<dbReference type="OrthoDB" id="7856752at2"/>
<dbReference type="EMBL" id="JPWF01000004">
    <property type="protein sequence ID" value="RCK37932.1"/>
    <property type="molecule type" value="Genomic_DNA"/>
</dbReference>
<protein>
    <submittedName>
        <fullName evidence="2">Glycosyl transferase</fullName>
    </submittedName>
</protein>
<dbReference type="SUPFAM" id="SSF53756">
    <property type="entry name" value="UDP-Glycosyltransferase/glycogen phosphorylase"/>
    <property type="match status" value="1"/>
</dbReference>
<gene>
    <name evidence="2" type="ORF">TH19_07895</name>
</gene>
<dbReference type="CDD" id="cd03801">
    <property type="entry name" value="GT4_PimA-like"/>
    <property type="match status" value="1"/>
</dbReference>
<comment type="caution">
    <text evidence="2">The sequence shown here is derived from an EMBL/GenBank/DDBJ whole genome shotgun (WGS) entry which is preliminary data.</text>
</comment>
<evidence type="ECO:0000313" key="3">
    <source>
        <dbReference type="Proteomes" id="UP000253226"/>
    </source>
</evidence>
<reference evidence="2 3" key="1">
    <citation type="submission" date="2014-07" db="EMBL/GenBank/DDBJ databases">
        <title>Draft genome sequence of Thalassospira profundimaris 35.</title>
        <authorList>
            <person name="Lai Q."/>
            <person name="Shao Z."/>
        </authorList>
    </citation>
    <scope>NUCLEOTIDE SEQUENCE [LARGE SCALE GENOMIC DNA]</scope>
    <source>
        <strain evidence="2 3">35</strain>
    </source>
</reference>
<evidence type="ECO:0000259" key="1">
    <source>
        <dbReference type="Pfam" id="PF00534"/>
    </source>
</evidence>
<dbReference type="RefSeq" id="WP_114101736.1">
    <property type="nucleotide sequence ID" value="NZ_JPWF01000004.1"/>
</dbReference>
<dbReference type="Pfam" id="PF00534">
    <property type="entry name" value="Glycos_transf_1"/>
    <property type="match status" value="1"/>
</dbReference>
<dbReference type="PANTHER" id="PTHR12526">
    <property type="entry name" value="GLYCOSYLTRANSFERASE"/>
    <property type="match status" value="1"/>
</dbReference>
<dbReference type="Proteomes" id="UP000253226">
    <property type="component" value="Unassembled WGS sequence"/>
</dbReference>
<organism evidence="2 3">
    <name type="scientific">Thalassospira profundimaris</name>
    <dbReference type="NCBI Taxonomy" id="502049"/>
    <lineage>
        <taxon>Bacteria</taxon>
        <taxon>Pseudomonadati</taxon>
        <taxon>Pseudomonadota</taxon>
        <taxon>Alphaproteobacteria</taxon>
        <taxon>Rhodospirillales</taxon>
        <taxon>Thalassospiraceae</taxon>
        <taxon>Thalassospira</taxon>
    </lineage>
</organism>